<dbReference type="Gene3D" id="1.10.150.50">
    <property type="entry name" value="Transcription Factor, Ets-1"/>
    <property type="match status" value="1"/>
</dbReference>
<dbReference type="Proteomes" id="UP000789901">
    <property type="component" value="Unassembled WGS sequence"/>
</dbReference>
<proteinExistence type="predicted"/>
<reference evidence="2 3" key="1">
    <citation type="submission" date="2021-06" db="EMBL/GenBank/DDBJ databases">
        <authorList>
            <person name="Kallberg Y."/>
            <person name="Tangrot J."/>
            <person name="Rosling A."/>
        </authorList>
    </citation>
    <scope>NUCLEOTIDE SEQUENCE [LARGE SCALE GENOMIC DNA]</scope>
    <source>
        <strain evidence="2 3">120-4 pot B 10/14</strain>
    </source>
</reference>
<evidence type="ECO:0000313" key="3">
    <source>
        <dbReference type="Proteomes" id="UP000789901"/>
    </source>
</evidence>
<protein>
    <submittedName>
        <fullName evidence="2">9391_t:CDS:1</fullName>
    </submittedName>
</protein>
<dbReference type="InterPro" id="IPR013761">
    <property type="entry name" value="SAM/pointed_sf"/>
</dbReference>
<dbReference type="EMBL" id="CAJVQB010000077">
    <property type="protein sequence ID" value="CAG8463941.1"/>
    <property type="molecule type" value="Genomic_DNA"/>
</dbReference>
<evidence type="ECO:0000256" key="1">
    <source>
        <dbReference type="SAM" id="Coils"/>
    </source>
</evidence>
<gene>
    <name evidence="2" type="ORF">GMARGA_LOCUS444</name>
</gene>
<feature type="coiled-coil region" evidence="1">
    <location>
        <begin position="297"/>
        <end position="324"/>
    </location>
</feature>
<keyword evidence="3" id="KW-1185">Reference proteome</keyword>
<sequence length="337" mass="38125">MSSQASSPALPASITEEISTRTMSDVVKDLIQRSFIEYLKKKNLKLEESHFEILRKEEISGLAFLDTTKEDFQSYGLKAGPATTLAKFIEGLSQKLRNYSSLKTLDDLKEILCKNKVNGEDITNIKQFTLVFKEISDDDKAFKHYIEDIILKLSNVETMTDTNEATHCEFISAILYASIAIAKNLISQDIFIVLQKDISGEDATGQVDYAIKSLEELLCITEGKLCNIKIGYMQNLAQLERAEWHFIIYTLDGIYCTSGSEYQINLTKSGIKKNPELLRSNVKRVIGIIVGLLKDRVSIMSSELESLKQRITELEAENTELRKENTEIPILETNSFH</sequence>
<keyword evidence="1" id="KW-0175">Coiled coil</keyword>
<evidence type="ECO:0000313" key="2">
    <source>
        <dbReference type="EMBL" id="CAG8463941.1"/>
    </source>
</evidence>
<comment type="caution">
    <text evidence="2">The sequence shown here is derived from an EMBL/GenBank/DDBJ whole genome shotgun (WGS) entry which is preliminary data.</text>
</comment>
<dbReference type="CDD" id="cd14686">
    <property type="entry name" value="bZIP"/>
    <property type="match status" value="1"/>
</dbReference>
<organism evidence="2 3">
    <name type="scientific">Gigaspora margarita</name>
    <dbReference type="NCBI Taxonomy" id="4874"/>
    <lineage>
        <taxon>Eukaryota</taxon>
        <taxon>Fungi</taxon>
        <taxon>Fungi incertae sedis</taxon>
        <taxon>Mucoromycota</taxon>
        <taxon>Glomeromycotina</taxon>
        <taxon>Glomeromycetes</taxon>
        <taxon>Diversisporales</taxon>
        <taxon>Gigasporaceae</taxon>
        <taxon>Gigaspora</taxon>
    </lineage>
</organism>
<accession>A0ABM8VWI1</accession>
<name>A0ABM8VWI1_GIGMA</name>